<dbReference type="EMBL" id="JAPQKN010000006">
    <property type="protein sequence ID" value="KAJ5157844.1"/>
    <property type="molecule type" value="Genomic_DNA"/>
</dbReference>
<reference evidence="5" key="1">
    <citation type="submission" date="2022-11" db="EMBL/GenBank/DDBJ databases">
        <authorList>
            <person name="Petersen C."/>
        </authorList>
    </citation>
    <scope>NUCLEOTIDE SEQUENCE</scope>
    <source>
        <strain evidence="5">IBT 26290</strain>
    </source>
</reference>
<gene>
    <name evidence="5" type="ORF">N7482_008944</name>
</gene>
<keyword evidence="6" id="KW-1185">Reference proteome</keyword>
<dbReference type="GO" id="GO:0016020">
    <property type="term" value="C:membrane"/>
    <property type="evidence" value="ECO:0007669"/>
    <property type="project" value="UniProtKB-SubCell"/>
</dbReference>
<evidence type="ECO:0000256" key="2">
    <source>
        <dbReference type="ARBA" id="ARBA00022692"/>
    </source>
</evidence>
<dbReference type="Pfam" id="PF00083">
    <property type="entry name" value="Sugar_tr"/>
    <property type="match status" value="1"/>
</dbReference>
<name>A0A9W9LIU1_9EURO</name>
<dbReference type="Proteomes" id="UP001149163">
    <property type="component" value="Unassembled WGS sequence"/>
</dbReference>
<keyword evidence="2" id="KW-0812">Transmembrane</keyword>
<organism evidence="5 6">
    <name type="scientific">Penicillium canariense</name>
    <dbReference type="NCBI Taxonomy" id="189055"/>
    <lineage>
        <taxon>Eukaryota</taxon>
        <taxon>Fungi</taxon>
        <taxon>Dikarya</taxon>
        <taxon>Ascomycota</taxon>
        <taxon>Pezizomycotina</taxon>
        <taxon>Eurotiomycetes</taxon>
        <taxon>Eurotiomycetidae</taxon>
        <taxon>Eurotiales</taxon>
        <taxon>Aspergillaceae</taxon>
        <taxon>Penicillium</taxon>
    </lineage>
</organism>
<comment type="subcellular location">
    <subcellularLocation>
        <location evidence="1">Membrane</location>
    </subcellularLocation>
</comment>
<evidence type="ECO:0000313" key="6">
    <source>
        <dbReference type="Proteomes" id="UP001149163"/>
    </source>
</evidence>
<dbReference type="InterPro" id="IPR036259">
    <property type="entry name" value="MFS_trans_sf"/>
</dbReference>
<comment type="caution">
    <text evidence="5">The sequence shown here is derived from an EMBL/GenBank/DDBJ whole genome shotgun (WGS) entry which is preliminary data.</text>
</comment>
<accession>A0A9W9LIU1</accession>
<sequence>MAILVCGRLIVAVPVHASEMAEASTLGMLFGLLQWMLSWGGLVAQWLGDGCSLLRLPLNVNIRFE</sequence>
<dbReference type="RefSeq" id="XP_056540833.1">
    <property type="nucleotide sequence ID" value="XM_056691068.1"/>
</dbReference>
<proteinExistence type="predicted"/>
<dbReference type="InterPro" id="IPR005828">
    <property type="entry name" value="MFS_sugar_transport-like"/>
</dbReference>
<dbReference type="GO" id="GO:0022857">
    <property type="term" value="F:transmembrane transporter activity"/>
    <property type="evidence" value="ECO:0007669"/>
    <property type="project" value="InterPro"/>
</dbReference>
<dbReference type="AlphaFoldDB" id="A0A9W9LIU1"/>
<dbReference type="Gene3D" id="1.20.1250.20">
    <property type="entry name" value="MFS general substrate transporter like domains"/>
    <property type="match status" value="1"/>
</dbReference>
<keyword evidence="3" id="KW-1133">Transmembrane helix</keyword>
<protein>
    <submittedName>
        <fullName evidence="5">General substrate transporter</fullName>
    </submittedName>
</protein>
<dbReference type="GeneID" id="81430244"/>
<reference evidence="5" key="2">
    <citation type="journal article" date="2023" name="IMA Fungus">
        <title>Comparative genomic study of the Penicillium genus elucidates a diverse pangenome and 15 lateral gene transfer events.</title>
        <authorList>
            <person name="Petersen C."/>
            <person name="Sorensen T."/>
            <person name="Nielsen M.R."/>
            <person name="Sondergaard T.E."/>
            <person name="Sorensen J.L."/>
            <person name="Fitzpatrick D.A."/>
            <person name="Frisvad J.C."/>
            <person name="Nielsen K.L."/>
        </authorList>
    </citation>
    <scope>NUCLEOTIDE SEQUENCE</scope>
    <source>
        <strain evidence="5">IBT 26290</strain>
    </source>
</reference>
<evidence type="ECO:0000256" key="3">
    <source>
        <dbReference type="ARBA" id="ARBA00022989"/>
    </source>
</evidence>
<evidence type="ECO:0000256" key="1">
    <source>
        <dbReference type="ARBA" id="ARBA00004370"/>
    </source>
</evidence>
<keyword evidence="4" id="KW-0472">Membrane</keyword>
<evidence type="ECO:0000256" key="4">
    <source>
        <dbReference type="ARBA" id="ARBA00023136"/>
    </source>
</evidence>
<evidence type="ECO:0000313" key="5">
    <source>
        <dbReference type="EMBL" id="KAJ5157844.1"/>
    </source>
</evidence>